<feature type="transmembrane region" description="Helical" evidence="1">
    <location>
        <begin position="25"/>
        <end position="44"/>
    </location>
</feature>
<reference evidence="2" key="2">
    <citation type="submission" date="2020-05" db="UniProtKB">
        <authorList>
            <consortium name="EnsemblMetazoa"/>
        </authorList>
    </citation>
    <scope>IDENTIFICATION</scope>
    <source>
        <strain evidence="2">IAEA</strain>
    </source>
</reference>
<keyword evidence="1" id="KW-0472">Membrane</keyword>
<sequence>MNYQSIRFYTIRPGAEGVITIMRKWATPIIMIMFSCLIAVLVGYELKLEQEHGNADTLSRLPIDLDEDFVNEESVYNVMLDDFPFDPNLIRKHVHEDVLLRKVRSLVEKIRNEKYKEIHSKLKP</sequence>
<dbReference type="EnsemblMetazoa" id="GPAI007155-RA">
    <property type="protein sequence ID" value="GPAI007155-PA"/>
    <property type="gene ID" value="GPAI007155"/>
</dbReference>
<dbReference type="VEuPathDB" id="VectorBase:GPAI007155"/>
<dbReference type="AlphaFoldDB" id="A0A1A9Z8P8"/>
<keyword evidence="1" id="KW-1133">Transmembrane helix</keyword>
<evidence type="ECO:0000313" key="3">
    <source>
        <dbReference type="Proteomes" id="UP000092445"/>
    </source>
</evidence>
<proteinExistence type="predicted"/>
<dbReference type="Proteomes" id="UP000092445">
    <property type="component" value="Unassembled WGS sequence"/>
</dbReference>
<evidence type="ECO:0000256" key="1">
    <source>
        <dbReference type="SAM" id="Phobius"/>
    </source>
</evidence>
<reference evidence="3" key="1">
    <citation type="submission" date="2014-03" db="EMBL/GenBank/DDBJ databases">
        <authorList>
            <person name="Aksoy S."/>
            <person name="Warren W."/>
            <person name="Wilson R.K."/>
        </authorList>
    </citation>
    <scope>NUCLEOTIDE SEQUENCE [LARGE SCALE GENOMIC DNA]</scope>
    <source>
        <strain evidence="3">IAEA</strain>
    </source>
</reference>
<protein>
    <submittedName>
        <fullName evidence="2">Uncharacterized protein</fullName>
    </submittedName>
</protein>
<organism evidence="2 3">
    <name type="scientific">Glossina pallidipes</name>
    <name type="common">Tsetse fly</name>
    <dbReference type="NCBI Taxonomy" id="7398"/>
    <lineage>
        <taxon>Eukaryota</taxon>
        <taxon>Metazoa</taxon>
        <taxon>Ecdysozoa</taxon>
        <taxon>Arthropoda</taxon>
        <taxon>Hexapoda</taxon>
        <taxon>Insecta</taxon>
        <taxon>Pterygota</taxon>
        <taxon>Neoptera</taxon>
        <taxon>Endopterygota</taxon>
        <taxon>Diptera</taxon>
        <taxon>Brachycera</taxon>
        <taxon>Muscomorpha</taxon>
        <taxon>Hippoboscoidea</taxon>
        <taxon>Glossinidae</taxon>
        <taxon>Glossina</taxon>
    </lineage>
</organism>
<keyword evidence="1" id="KW-0812">Transmembrane</keyword>
<keyword evidence="3" id="KW-1185">Reference proteome</keyword>
<name>A0A1A9Z8P8_GLOPL</name>
<evidence type="ECO:0000313" key="2">
    <source>
        <dbReference type="EnsemblMetazoa" id="GPAI007155-PA"/>
    </source>
</evidence>
<accession>A0A1A9Z8P8</accession>